<dbReference type="PROSITE" id="PS50850">
    <property type="entry name" value="MFS"/>
    <property type="match status" value="1"/>
</dbReference>
<dbReference type="InterPro" id="IPR020846">
    <property type="entry name" value="MFS_dom"/>
</dbReference>
<evidence type="ECO:0000256" key="3">
    <source>
        <dbReference type="ARBA" id="ARBA00022692"/>
    </source>
</evidence>
<evidence type="ECO:0000259" key="7">
    <source>
        <dbReference type="PROSITE" id="PS50850"/>
    </source>
</evidence>
<dbReference type="STRING" id="656179.AB870_09125"/>
<organism evidence="8 9">
    <name type="scientific">Pandoraea faecigallinarum</name>
    <dbReference type="NCBI Taxonomy" id="656179"/>
    <lineage>
        <taxon>Bacteria</taxon>
        <taxon>Pseudomonadati</taxon>
        <taxon>Pseudomonadota</taxon>
        <taxon>Betaproteobacteria</taxon>
        <taxon>Burkholderiales</taxon>
        <taxon>Burkholderiaceae</taxon>
        <taxon>Pandoraea</taxon>
    </lineage>
</organism>
<keyword evidence="4 6" id="KW-1133">Transmembrane helix</keyword>
<evidence type="ECO:0000313" key="9">
    <source>
        <dbReference type="Proteomes" id="UP000035651"/>
    </source>
</evidence>
<dbReference type="Gene3D" id="1.20.1250.20">
    <property type="entry name" value="MFS general substrate transporter like domains"/>
    <property type="match status" value="2"/>
</dbReference>
<evidence type="ECO:0000256" key="4">
    <source>
        <dbReference type="ARBA" id="ARBA00022989"/>
    </source>
</evidence>
<dbReference type="FunFam" id="1.20.1250.20:FF:000018">
    <property type="entry name" value="MFS transporter permease"/>
    <property type="match status" value="1"/>
</dbReference>
<feature type="transmembrane region" description="Helical" evidence="6">
    <location>
        <begin position="294"/>
        <end position="317"/>
    </location>
</feature>
<dbReference type="Pfam" id="PF07690">
    <property type="entry name" value="MFS_1"/>
    <property type="match status" value="1"/>
</dbReference>
<dbReference type="EMBL" id="CP011807">
    <property type="protein sequence ID" value="AKM30230.1"/>
    <property type="molecule type" value="Genomic_DNA"/>
</dbReference>
<dbReference type="PATRIC" id="fig|656179.3.peg.1949"/>
<gene>
    <name evidence="8" type="ORF">AB870_09125</name>
</gene>
<feature type="transmembrane region" description="Helical" evidence="6">
    <location>
        <begin position="419"/>
        <end position="437"/>
    </location>
</feature>
<protein>
    <submittedName>
        <fullName evidence="8">MFS transporter</fullName>
    </submittedName>
</protein>
<reference evidence="8" key="1">
    <citation type="submission" date="2016-06" db="EMBL/GenBank/DDBJ databases">
        <title>Complete Genome Sequence of Pandoraea faecigallinarum DSM-23572.</title>
        <authorList>
            <person name="Yong D."/>
            <person name="Ee R."/>
            <person name="Lim Y.-L."/>
            <person name="Yin W.-F."/>
            <person name="Chan K.-G."/>
        </authorList>
    </citation>
    <scope>NUCLEOTIDE SEQUENCE</scope>
    <source>
        <strain evidence="8">DSM 23572</strain>
    </source>
</reference>
<name>A0A0H3WRJ1_9BURK</name>
<dbReference type="GO" id="GO:0016020">
    <property type="term" value="C:membrane"/>
    <property type="evidence" value="ECO:0007669"/>
    <property type="project" value="UniProtKB-SubCell"/>
</dbReference>
<feature type="transmembrane region" description="Helical" evidence="6">
    <location>
        <begin position="194"/>
        <end position="217"/>
    </location>
</feature>
<feature type="transmembrane region" description="Helical" evidence="6">
    <location>
        <begin position="101"/>
        <end position="118"/>
    </location>
</feature>
<accession>A0A0H3WRJ1</accession>
<feature type="transmembrane region" description="Helical" evidence="6">
    <location>
        <begin position="124"/>
        <end position="147"/>
    </location>
</feature>
<dbReference type="PANTHER" id="PTHR43791:SF36">
    <property type="entry name" value="TRANSPORTER, PUTATIVE (AFU_ORTHOLOGUE AFUA_6G08340)-RELATED"/>
    <property type="match status" value="1"/>
</dbReference>
<keyword evidence="2" id="KW-0813">Transport</keyword>
<dbReference type="AlphaFoldDB" id="A0A0H3WRJ1"/>
<proteinExistence type="predicted"/>
<dbReference type="PANTHER" id="PTHR43791">
    <property type="entry name" value="PERMEASE-RELATED"/>
    <property type="match status" value="1"/>
</dbReference>
<keyword evidence="5 6" id="KW-0472">Membrane</keyword>
<dbReference type="CDD" id="cd17319">
    <property type="entry name" value="MFS_ExuT_GudP_like"/>
    <property type="match status" value="1"/>
</dbReference>
<dbReference type="SUPFAM" id="SSF103473">
    <property type="entry name" value="MFS general substrate transporter"/>
    <property type="match status" value="1"/>
</dbReference>
<feature type="transmembrane region" description="Helical" evidence="6">
    <location>
        <begin position="31"/>
        <end position="49"/>
    </location>
</feature>
<evidence type="ECO:0000256" key="1">
    <source>
        <dbReference type="ARBA" id="ARBA00004141"/>
    </source>
</evidence>
<dbReference type="InterPro" id="IPR036259">
    <property type="entry name" value="MFS_trans_sf"/>
</dbReference>
<feature type="transmembrane region" description="Helical" evidence="6">
    <location>
        <begin position="353"/>
        <end position="373"/>
    </location>
</feature>
<dbReference type="InterPro" id="IPR011701">
    <property type="entry name" value="MFS"/>
</dbReference>
<evidence type="ECO:0000256" key="5">
    <source>
        <dbReference type="ARBA" id="ARBA00023136"/>
    </source>
</evidence>
<evidence type="ECO:0000256" key="2">
    <source>
        <dbReference type="ARBA" id="ARBA00022448"/>
    </source>
</evidence>
<dbReference type="RefSeq" id="WP_047906120.1">
    <property type="nucleotide sequence ID" value="NZ_CP011807.3"/>
</dbReference>
<dbReference type="OrthoDB" id="5441967at2"/>
<comment type="subcellular location">
    <subcellularLocation>
        <location evidence="1">Membrane</location>
        <topology evidence="1">Multi-pass membrane protein</topology>
    </subcellularLocation>
</comment>
<feature type="transmembrane region" description="Helical" evidence="6">
    <location>
        <begin position="261"/>
        <end position="282"/>
    </location>
</feature>
<evidence type="ECO:0000256" key="6">
    <source>
        <dbReference type="SAM" id="Phobius"/>
    </source>
</evidence>
<feature type="transmembrane region" description="Helical" evidence="6">
    <location>
        <begin position="329"/>
        <end position="347"/>
    </location>
</feature>
<feature type="transmembrane region" description="Helical" evidence="6">
    <location>
        <begin position="380"/>
        <end position="399"/>
    </location>
</feature>
<keyword evidence="9" id="KW-1185">Reference proteome</keyword>
<dbReference type="KEGG" id="pfg:AB870_09125"/>
<evidence type="ECO:0000313" key="8">
    <source>
        <dbReference type="EMBL" id="AKM30230.1"/>
    </source>
</evidence>
<dbReference type="GO" id="GO:0022857">
    <property type="term" value="F:transmembrane transporter activity"/>
    <property type="evidence" value="ECO:0007669"/>
    <property type="project" value="InterPro"/>
</dbReference>
<feature type="transmembrane region" description="Helical" evidence="6">
    <location>
        <begin position="69"/>
        <end position="94"/>
    </location>
</feature>
<sequence length="452" mass="49166">MNQQPSSLAADASHTFANPSQRTLDPIYRKIMWRIIPFIFVLWMLAWIDRVNVGFAKLQMQQDLGFSETVYGIGAGIFFLGYFFLEIPSNWLLLRIGARRTLARITLGWGTICVLMMFTHSPAYFYAMRFLLGAFEAGFQPGVLLYLTFWFPAHRRAKAFAWFISASAVSSVVGAPLAGAILNGMHGVNGWAGWQWLFLLEGVPTVLAGVLAVWFLVDKPEQASWLSEQEKRLLQADLEVDRKHAGKREHSFMLAVRSPKLWLLTGIYFGIVAANATLSFFAPTIVRALGPSNPLHIGLLVGVMYVFGAIFQIAIGYSADKRREARMHCAIPVFVGACGLAGVGVFAGSNGVAAFLCLVIAVSGTMGAIPVFWQLPNAYLAGGAAAMGVAFINSVANLAGFGSPYLLGIVKDATGSFNGGLWVVAALEALVAVLIWWRMRRREALSGATATA</sequence>
<feature type="transmembrane region" description="Helical" evidence="6">
    <location>
        <begin position="159"/>
        <end position="182"/>
    </location>
</feature>
<feature type="domain" description="Major facilitator superfamily (MFS) profile" evidence="7">
    <location>
        <begin position="35"/>
        <end position="443"/>
    </location>
</feature>
<dbReference type="Proteomes" id="UP000035651">
    <property type="component" value="Chromosome"/>
</dbReference>
<keyword evidence="3 6" id="KW-0812">Transmembrane</keyword>